<dbReference type="GO" id="GO:0016020">
    <property type="term" value="C:membrane"/>
    <property type="evidence" value="ECO:0007669"/>
    <property type="project" value="InterPro"/>
</dbReference>
<dbReference type="EMBL" id="AAKZQX010000007">
    <property type="protein sequence ID" value="ECX6032598.1"/>
    <property type="molecule type" value="Genomic_DNA"/>
</dbReference>
<dbReference type="SUPFAM" id="SSF74653">
    <property type="entry name" value="TolA/TonB C-terminal domain"/>
    <property type="match status" value="1"/>
</dbReference>
<sequence>MTGLKTFRVIPFCMLLLAGNVFAADNGASASEINNYAKVLRDTIQGKVGGVVDKYEGKQCSIKIHLSRDGSLLRFNTEGGSPDFCNEISDVMRSIKRFPAPPSDAVYQMIKDATLDFKP</sequence>
<reference evidence="2" key="1">
    <citation type="submission" date="2018-07" db="EMBL/GenBank/DDBJ databases">
        <authorList>
            <consortium name="PulseNet: The National Subtyping Network for Foodborne Disease Surveillance"/>
            <person name="Tarr C.L."/>
            <person name="Trees E."/>
            <person name="Katz L.S."/>
            <person name="Carleton-Romer H.A."/>
            <person name="Stroika S."/>
            <person name="Kucerova Z."/>
            <person name="Roache K.F."/>
            <person name="Sabol A.L."/>
            <person name="Besser J."/>
            <person name="Gerner-Smidt P."/>
        </authorList>
    </citation>
    <scope>NUCLEOTIDE SEQUENCE</scope>
    <source>
        <strain evidence="2">PNUSAS001246</strain>
    </source>
</reference>
<dbReference type="InterPro" id="IPR014161">
    <property type="entry name" value="Tol-Pal_TolA"/>
</dbReference>
<protein>
    <submittedName>
        <fullName evidence="2">Energry transducer TonB</fullName>
    </submittedName>
</protein>
<keyword evidence="1" id="KW-0732">Signal</keyword>
<feature type="signal peptide" evidence="1">
    <location>
        <begin position="1"/>
        <end position="23"/>
    </location>
</feature>
<dbReference type="GO" id="GO:0043213">
    <property type="term" value="P:bacteriocin transport"/>
    <property type="evidence" value="ECO:0007669"/>
    <property type="project" value="InterPro"/>
</dbReference>
<dbReference type="GO" id="GO:0019534">
    <property type="term" value="F:toxin transmembrane transporter activity"/>
    <property type="evidence" value="ECO:0007669"/>
    <property type="project" value="InterPro"/>
</dbReference>
<dbReference type="AlphaFoldDB" id="A0A619A853"/>
<evidence type="ECO:0000256" key="1">
    <source>
        <dbReference type="SAM" id="SignalP"/>
    </source>
</evidence>
<name>A0A619A853_SALET</name>
<dbReference type="Pfam" id="PF06519">
    <property type="entry name" value="TolA"/>
    <property type="match status" value="1"/>
</dbReference>
<gene>
    <name evidence="2" type="ORF">ATT75_07325</name>
</gene>
<dbReference type="Gene3D" id="3.30.1150.10">
    <property type="match status" value="1"/>
</dbReference>
<feature type="chain" id="PRO_5026153596" evidence="1">
    <location>
        <begin position="24"/>
        <end position="119"/>
    </location>
</feature>
<evidence type="ECO:0000313" key="2">
    <source>
        <dbReference type="EMBL" id="ECX6032598.1"/>
    </source>
</evidence>
<accession>A0A619A853</accession>
<proteinExistence type="predicted"/>
<comment type="caution">
    <text evidence="2">The sequence shown here is derived from an EMBL/GenBank/DDBJ whole genome shotgun (WGS) entry which is preliminary data.</text>
</comment>
<organism evidence="2">
    <name type="scientific">Salmonella enterica subsp. enterica serovar Panama</name>
    <dbReference type="NCBI Taxonomy" id="29472"/>
    <lineage>
        <taxon>Bacteria</taxon>
        <taxon>Pseudomonadati</taxon>
        <taxon>Pseudomonadota</taxon>
        <taxon>Gammaproteobacteria</taxon>
        <taxon>Enterobacterales</taxon>
        <taxon>Enterobacteriaceae</taxon>
        <taxon>Salmonella</taxon>
    </lineage>
</organism>